<dbReference type="EMBL" id="BAABKB010000039">
    <property type="protein sequence ID" value="GAA5032889.1"/>
    <property type="molecule type" value="Genomic_DNA"/>
</dbReference>
<keyword evidence="3" id="KW-0547">Nucleotide-binding</keyword>
<keyword evidence="4" id="KW-1185">Reference proteome</keyword>
<dbReference type="InterPro" id="IPR006935">
    <property type="entry name" value="Helicase/UvrB_N"/>
</dbReference>
<proteinExistence type="predicted"/>
<keyword evidence="3" id="KW-0067">ATP-binding</keyword>
<keyword evidence="1" id="KW-0378">Hydrolase</keyword>
<name>A0ABP9JKR7_9ACTN</name>
<dbReference type="InterPro" id="IPR001650">
    <property type="entry name" value="Helicase_C-like"/>
</dbReference>
<feature type="domain" description="Helicase ATP-binding" evidence="2">
    <location>
        <begin position="31"/>
        <end position="208"/>
    </location>
</feature>
<dbReference type="SMART" id="SM00490">
    <property type="entry name" value="HELICc"/>
    <property type="match status" value="1"/>
</dbReference>
<dbReference type="Pfam" id="PF00271">
    <property type="entry name" value="Helicase_C"/>
    <property type="match status" value="1"/>
</dbReference>
<accession>A0ABP9JKR7</accession>
<comment type="caution">
    <text evidence="3">The sequence shown here is derived from an EMBL/GenBank/DDBJ whole genome shotgun (WGS) entry which is preliminary data.</text>
</comment>
<dbReference type="PANTHER" id="PTHR47396:SF1">
    <property type="entry name" value="ATP-DEPENDENT HELICASE IRC3-RELATED"/>
    <property type="match status" value="1"/>
</dbReference>
<dbReference type="InterPro" id="IPR050742">
    <property type="entry name" value="Helicase_Restrict-Modif_Enz"/>
</dbReference>
<gene>
    <name evidence="3" type="ORF">GCM10023335_75780</name>
</gene>
<dbReference type="Pfam" id="PF03457">
    <property type="entry name" value="HA"/>
    <property type="match status" value="3"/>
</dbReference>
<dbReference type="SUPFAM" id="SSF52540">
    <property type="entry name" value="P-loop containing nucleoside triphosphate hydrolases"/>
    <property type="match status" value="1"/>
</dbReference>
<dbReference type="Proteomes" id="UP001501759">
    <property type="component" value="Unassembled WGS sequence"/>
</dbReference>
<evidence type="ECO:0000313" key="3">
    <source>
        <dbReference type="EMBL" id="GAA5032889.1"/>
    </source>
</evidence>
<dbReference type="PROSITE" id="PS51192">
    <property type="entry name" value="HELICASE_ATP_BIND_1"/>
    <property type="match status" value="1"/>
</dbReference>
<dbReference type="PROSITE" id="PS00690">
    <property type="entry name" value="DEAH_ATP_HELICASE"/>
    <property type="match status" value="1"/>
</dbReference>
<evidence type="ECO:0000259" key="2">
    <source>
        <dbReference type="PROSITE" id="PS51192"/>
    </source>
</evidence>
<evidence type="ECO:0000313" key="4">
    <source>
        <dbReference type="Proteomes" id="UP001501759"/>
    </source>
</evidence>
<keyword evidence="3" id="KW-0347">Helicase</keyword>
<dbReference type="PANTHER" id="PTHR47396">
    <property type="entry name" value="TYPE I RESTRICTION ENZYME ECOKI R PROTEIN"/>
    <property type="match status" value="1"/>
</dbReference>
<dbReference type="CDD" id="cd18785">
    <property type="entry name" value="SF2_C"/>
    <property type="match status" value="1"/>
</dbReference>
<dbReference type="InterPro" id="IPR005114">
    <property type="entry name" value="Helicase_assoc"/>
</dbReference>
<dbReference type="InterPro" id="IPR002464">
    <property type="entry name" value="DNA/RNA_helicase_DEAH_CS"/>
</dbReference>
<evidence type="ECO:0000256" key="1">
    <source>
        <dbReference type="ARBA" id="ARBA00022801"/>
    </source>
</evidence>
<dbReference type="Gene3D" id="3.40.50.300">
    <property type="entry name" value="P-loop containing nucleotide triphosphate hydrolases"/>
    <property type="match status" value="2"/>
</dbReference>
<dbReference type="InterPro" id="IPR014001">
    <property type="entry name" value="Helicase_ATP-bd"/>
</dbReference>
<organism evidence="3 4">
    <name type="scientific">Streptomyces siamensis</name>
    <dbReference type="NCBI Taxonomy" id="1274986"/>
    <lineage>
        <taxon>Bacteria</taxon>
        <taxon>Bacillati</taxon>
        <taxon>Actinomycetota</taxon>
        <taxon>Actinomycetes</taxon>
        <taxon>Kitasatosporales</taxon>
        <taxon>Streptomycetaceae</taxon>
        <taxon>Streptomyces</taxon>
    </lineage>
</organism>
<dbReference type="GO" id="GO:0004386">
    <property type="term" value="F:helicase activity"/>
    <property type="evidence" value="ECO:0007669"/>
    <property type="project" value="UniProtKB-KW"/>
</dbReference>
<sequence length="842" mass="91288">MRGIVTQMELRPHQAEAVDNVVRILGTPPGGRMPADGLRTQVIAATGSGKTLIGVESAHRLSARRILVLVPTLDLLTQMAGAWRRAGRSGAMVGVCSLRAEESQGLPCTTDPDELVSWVRDLETVTVFATYASVGLGILQRAHAAGLGVWSLMVVDEAHRTSGDGLKPWAAVHDQTQIPAERRLYMTATARVWEAEGERPRLVASMEDGSPVFGPVAYKLTLSEAIGRGIVAPYQVLCLDIRDPGLYAALTSEDTGSDAVRGARLAAVQTGLMRAAVEERFRRVLSFHSRVQEAEAMAASVPAVAARLADDEPDVYPPAAQVWADWLYGEHSSGHRQKVLSEFASDFLGGPDYSGHNMRAELRVLSSVRILGEGVDTAECDAVLFSDARGSMVDIVQMVGRALRLHPGRGKLASLVVPVFLGPGEDPNELLTSEAYNSLSRILGALRAHDSDTIEALADPRLRNSHWVAEHGGEEALLEGGEADQDGVGGEAERVSVRAAGVLRFSEERDPAALTQFVQLRVIDPEGAYWRRGIEAATRWLRETGNTELRVPFTYVTPEDWSSSLGSHPLGVWVADQRRYYAAGTLEASRVEELEKLGMVWSVHASAWDAGLAVARSYAAVHGHFLPPATAVFEGTAVGVFAKNARGAARKARENAERRARGETGVPYAGELSASRMEALAEIDPGWCPAWEIGWQRAYRLALAHTRAGGSLPSRAGEVIVQGEDLGTWIAAQRAGWDQLVPAQRFLLETIGVEPAAEGEAVVPARRTQADRWSTHLAAARQFHAREGHLRVPRKHVEELTEEGGESGTSVRLGGWLDNTRRRADKLTPERRAALDELGMRW</sequence>
<reference evidence="4" key="1">
    <citation type="journal article" date="2019" name="Int. J. Syst. Evol. Microbiol.">
        <title>The Global Catalogue of Microorganisms (GCM) 10K type strain sequencing project: providing services to taxonomists for standard genome sequencing and annotation.</title>
        <authorList>
            <consortium name="The Broad Institute Genomics Platform"/>
            <consortium name="The Broad Institute Genome Sequencing Center for Infectious Disease"/>
            <person name="Wu L."/>
            <person name="Ma J."/>
        </authorList>
    </citation>
    <scope>NUCLEOTIDE SEQUENCE [LARGE SCALE GENOMIC DNA]</scope>
    <source>
        <strain evidence="4">JCM 18409</strain>
    </source>
</reference>
<dbReference type="SMART" id="SM00487">
    <property type="entry name" value="DEXDc"/>
    <property type="match status" value="1"/>
</dbReference>
<dbReference type="InterPro" id="IPR027417">
    <property type="entry name" value="P-loop_NTPase"/>
</dbReference>
<protein>
    <submittedName>
        <fullName evidence="3">DEAD/DEAH box helicase</fullName>
    </submittedName>
</protein>
<dbReference type="Pfam" id="PF04851">
    <property type="entry name" value="ResIII"/>
    <property type="match status" value="1"/>
</dbReference>
<dbReference type="Gene3D" id="6.10.140.530">
    <property type="match status" value="2"/>
</dbReference>